<gene>
    <name evidence="2" type="ORF">ACFQKB_07585</name>
</gene>
<protein>
    <recommendedName>
        <fullName evidence="4">Lipoprotein</fullName>
    </recommendedName>
</protein>
<evidence type="ECO:0000256" key="1">
    <source>
        <dbReference type="SAM" id="MobiDB-lite"/>
    </source>
</evidence>
<accession>A0ABW2CFH1</accession>
<name>A0ABW2CFH1_9ACTN</name>
<evidence type="ECO:0000313" key="3">
    <source>
        <dbReference type="Proteomes" id="UP001596380"/>
    </source>
</evidence>
<proteinExistence type="predicted"/>
<organism evidence="2 3">
    <name type="scientific">Actinomadura yumaensis</name>
    <dbReference type="NCBI Taxonomy" id="111807"/>
    <lineage>
        <taxon>Bacteria</taxon>
        <taxon>Bacillati</taxon>
        <taxon>Actinomycetota</taxon>
        <taxon>Actinomycetes</taxon>
        <taxon>Streptosporangiales</taxon>
        <taxon>Thermomonosporaceae</taxon>
        <taxon>Actinomadura</taxon>
    </lineage>
</organism>
<dbReference type="Proteomes" id="UP001596380">
    <property type="component" value="Unassembled WGS sequence"/>
</dbReference>
<sequence length="407" mass="42394">MAVVTVLAVGGFGGCKGGNSDSGDTPRGKTGPAQRPSMESVARAVDGAPLLHWTGSWMVRGESVELDLRAMGDGDAMGTVERDGDSAEVIVIDGNTVLLKGGRAYWRHGEAGSADVPRFADRWVHVNGMVWGARLGELSPKALGRALLGVGSNLSGWDPGPAPGPIPSAVPSNALGFEVDSSVMPLKEGTYWVSAASGNRLAGYSGTDLPGSSADEGLDEESPEKTVTFAVRTGSASEAEEAYTRMASEVRTMPETLPLAGADRDDLDVDAEPPWNGCRGGNCRVEVEVANDLGPTMPSTVEAVVRVTLYGDGGEGKKKAGTCTIRMPAAAPERPAHDSCNVIDSRIEKIWNSSKPDCAPTECVKTTQWSTDANVTSIKGQVTVAPARLAAKLRARAKSAPTAPQKP</sequence>
<evidence type="ECO:0008006" key="4">
    <source>
        <dbReference type="Google" id="ProtNLM"/>
    </source>
</evidence>
<reference evidence="3" key="1">
    <citation type="journal article" date="2019" name="Int. J. Syst. Evol. Microbiol.">
        <title>The Global Catalogue of Microorganisms (GCM) 10K type strain sequencing project: providing services to taxonomists for standard genome sequencing and annotation.</title>
        <authorList>
            <consortium name="The Broad Institute Genomics Platform"/>
            <consortium name="The Broad Institute Genome Sequencing Center for Infectious Disease"/>
            <person name="Wu L."/>
            <person name="Ma J."/>
        </authorList>
    </citation>
    <scope>NUCLEOTIDE SEQUENCE [LARGE SCALE GENOMIC DNA]</scope>
    <source>
        <strain evidence="3">JCM 3369</strain>
    </source>
</reference>
<feature type="region of interest" description="Disordered" evidence="1">
    <location>
        <begin position="15"/>
        <end position="38"/>
    </location>
</feature>
<dbReference type="EMBL" id="JBHSXS010000003">
    <property type="protein sequence ID" value="MFC6879626.1"/>
    <property type="molecule type" value="Genomic_DNA"/>
</dbReference>
<dbReference type="RefSeq" id="WP_378044103.1">
    <property type="nucleotide sequence ID" value="NZ_JBHSXE010000001.1"/>
</dbReference>
<keyword evidence="3" id="KW-1185">Reference proteome</keyword>
<evidence type="ECO:0000313" key="2">
    <source>
        <dbReference type="EMBL" id="MFC6879626.1"/>
    </source>
</evidence>
<comment type="caution">
    <text evidence="2">The sequence shown here is derived from an EMBL/GenBank/DDBJ whole genome shotgun (WGS) entry which is preliminary data.</text>
</comment>